<feature type="signal peptide" evidence="21">
    <location>
        <begin position="1"/>
        <end position="30"/>
    </location>
</feature>
<dbReference type="Proteomes" id="UP001159428">
    <property type="component" value="Unassembled WGS sequence"/>
</dbReference>
<keyword evidence="11" id="KW-0829">Tyrosine-protein kinase</keyword>
<comment type="subcellular location">
    <subcellularLocation>
        <location evidence="1">Membrane</location>
        <topology evidence="1">Single-pass type I membrane protein</topology>
    </subcellularLocation>
</comment>
<evidence type="ECO:0000256" key="5">
    <source>
        <dbReference type="ARBA" id="ARBA00022692"/>
    </source>
</evidence>
<dbReference type="Gene3D" id="3.30.200.20">
    <property type="entry name" value="Phosphorylase Kinase, domain 1"/>
    <property type="match status" value="1"/>
</dbReference>
<dbReference type="SMART" id="SM00219">
    <property type="entry name" value="TyrKc"/>
    <property type="match status" value="1"/>
</dbReference>
<dbReference type="Pfam" id="PF13927">
    <property type="entry name" value="Ig_3"/>
    <property type="match status" value="3"/>
</dbReference>
<keyword evidence="13" id="KW-0675">Receptor</keyword>
<evidence type="ECO:0000256" key="3">
    <source>
        <dbReference type="ARBA" id="ARBA00022553"/>
    </source>
</evidence>
<dbReference type="SMART" id="SM00409">
    <property type="entry name" value="IG"/>
    <property type="match status" value="6"/>
</dbReference>
<dbReference type="Gene3D" id="2.60.40.10">
    <property type="entry name" value="Immunoglobulins"/>
    <property type="match status" value="7"/>
</dbReference>
<dbReference type="GO" id="GO:0046872">
    <property type="term" value="F:metal ion binding"/>
    <property type="evidence" value="ECO:0007669"/>
    <property type="project" value="UniProtKB-KW"/>
</dbReference>
<evidence type="ECO:0000256" key="12">
    <source>
        <dbReference type="ARBA" id="ARBA00023157"/>
    </source>
</evidence>
<dbReference type="GO" id="GO:0043235">
    <property type="term" value="C:receptor complex"/>
    <property type="evidence" value="ECO:0007669"/>
    <property type="project" value="TreeGrafter"/>
</dbReference>
<dbReference type="Gene3D" id="1.10.510.10">
    <property type="entry name" value="Transferase(Phosphotransferase) domain 1"/>
    <property type="match status" value="1"/>
</dbReference>
<feature type="active site" description="Proton acceptor" evidence="16">
    <location>
        <position position="1023"/>
    </location>
</feature>
<keyword evidence="25" id="KW-1185">Reference proteome</keyword>
<dbReference type="PRINTS" id="PR00109">
    <property type="entry name" value="TYRKINASE"/>
</dbReference>
<feature type="domain" description="Ig-like" evidence="23">
    <location>
        <begin position="237"/>
        <end position="345"/>
    </location>
</feature>
<evidence type="ECO:0000256" key="7">
    <source>
        <dbReference type="ARBA" id="ARBA00022777"/>
    </source>
</evidence>
<feature type="domain" description="Protein kinase" evidence="22">
    <location>
        <begin position="847"/>
        <end position="1158"/>
    </location>
</feature>
<dbReference type="InterPro" id="IPR036179">
    <property type="entry name" value="Ig-like_dom_sf"/>
</dbReference>
<evidence type="ECO:0000256" key="20">
    <source>
        <dbReference type="SAM" id="Phobius"/>
    </source>
</evidence>
<keyword evidence="12" id="KW-1015">Disulfide bond</keyword>
<feature type="domain" description="Ig-like" evidence="23">
    <location>
        <begin position="557"/>
        <end position="661"/>
    </location>
</feature>
<dbReference type="InterPro" id="IPR020635">
    <property type="entry name" value="Tyr_kinase_cat_dom"/>
</dbReference>
<gene>
    <name evidence="24" type="ORF">PMEA_00032939</name>
</gene>
<evidence type="ECO:0000259" key="23">
    <source>
        <dbReference type="PROSITE" id="PS50835"/>
    </source>
</evidence>
<name>A0AAU9W1K5_9CNID</name>
<dbReference type="InterPro" id="IPR001824">
    <property type="entry name" value="Tyr_kinase_rcpt_3_CS"/>
</dbReference>
<dbReference type="GO" id="GO:0005524">
    <property type="term" value="F:ATP binding"/>
    <property type="evidence" value="ECO:0007669"/>
    <property type="project" value="UniProtKB-KW"/>
</dbReference>
<dbReference type="SMART" id="SM00408">
    <property type="entry name" value="IGc2"/>
    <property type="match status" value="4"/>
</dbReference>
<dbReference type="GO" id="GO:0004714">
    <property type="term" value="F:transmembrane receptor protein tyrosine kinase activity"/>
    <property type="evidence" value="ECO:0007669"/>
    <property type="project" value="UniProtKB-EC"/>
</dbReference>
<reference evidence="24 25" key="1">
    <citation type="submission" date="2022-05" db="EMBL/GenBank/DDBJ databases">
        <authorList>
            <consortium name="Genoscope - CEA"/>
            <person name="William W."/>
        </authorList>
    </citation>
    <scope>NUCLEOTIDE SEQUENCE [LARGE SCALE GENOMIC DNA]</scope>
</reference>
<evidence type="ECO:0000256" key="13">
    <source>
        <dbReference type="ARBA" id="ARBA00023170"/>
    </source>
</evidence>
<dbReference type="EMBL" id="CALNXJ010000008">
    <property type="protein sequence ID" value="CAH3045153.1"/>
    <property type="molecule type" value="Genomic_DNA"/>
</dbReference>
<keyword evidence="18" id="KW-0479">Metal-binding</keyword>
<dbReference type="PROSITE" id="PS50011">
    <property type="entry name" value="PROTEIN_KINASE_DOM"/>
    <property type="match status" value="1"/>
</dbReference>
<evidence type="ECO:0000256" key="21">
    <source>
        <dbReference type="SAM" id="SignalP"/>
    </source>
</evidence>
<keyword evidence="18" id="KW-0460">Magnesium</keyword>
<dbReference type="EC" id="2.7.10.1" evidence="2"/>
<evidence type="ECO:0000256" key="14">
    <source>
        <dbReference type="ARBA" id="ARBA00023180"/>
    </source>
</evidence>
<evidence type="ECO:0000313" key="24">
    <source>
        <dbReference type="EMBL" id="CAH3045153.1"/>
    </source>
</evidence>
<feature type="domain" description="Ig-like" evidence="23">
    <location>
        <begin position="39"/>
        <end position="115"/>
    </location>
</feature>
<feature type="binding site" evidence="18">
    <location>
        <position position="1041"/>
    </location>
    <ligand>
        <name>Mg(2+)</name>
        <dbReference type="ChEBI" id="CHEBI:18420"/>
    </ligand>
</feature>
<accession>A0AAU9W1K5</accession>
<feature type="binding site" evidence="17">
    <location>
        <begin position="854"/>
        <end position="861"/>
    </location>
    <ligand>
        <name>ATP</name>
        <dbReference type="ChEBI" id="CHEBI:30616"/>
    </ligand>
</feature>
<keyword evidence="5 20" id="KW-0812">Transmembrane</keyword>
<dbReference type="PANTHER" id="PTHR24416:SF600">
    <property type="entry name" value="PDGF- AND VEGF-RECEPTOR RELATED, ISOFORM J"/>
    <property type="match status" value="1"/>
</dbReference>
<feature type="binding site" evidence="18">
    <location>
        <position position="1028"/>
    </location>
    <ligand>
        <name>Mg(2+)</name>
        <dbReference type="ChEBI" id="CHEBI:18420"/>
    </ligand>
</feature>
<evidence type="ECO:0000256" key="11">
    <source>
        <dbReference type="ARBA" id="ARBA00023137"/>
    </source>
</evidence>
<keyword evidence="14" id="KW-0325">Glycoprotein</keyword>
<feature type="domain" description="Ig-like" evidence="23">
    <location>
        <begin position="131"/>
        <end position="230"/>
    </location>
</feature>
<sequence>MGMTSTRNIQSMCPFSVVVLAMCFSLLLTGLPINATSCPSFKLVIIEMIGATDLTIDCNTTNPNANVTLLLDNVRLPVGGRVTLHKQVFTIHNISTRDTGRYKCVTSSGSSMTVFCQTVIYTSEEKQACCPKVTPEVKVMEAGMSTNFTCKAATTGSLSKYFTLKWLREENGTSVEIRQGDTMHKQTVVSYGHSVLTITNAQLTPAEGVTYRCQITYRGTASSSLPLRLIVVKDFAPNIIFLKSLEESGTVKEKDKLSMRCRARSFPLSNITWIHNGAKMSVCLITRSQDCMGKSYKVLQDTNKQWLTSISQLIIESTSFPRDNGTYTCVARNSKSYDEKNLEISIETVPTLDKSKSFWTSRRIYCEISQSNPLPTFKWQHQNGPCLNFNPECYPDNSNWKDLPTSFVISPPSGDATYRSTVDIPLDTQSGFLRCLAANTGGSDENMMRFFASGMDSVRITTATKEYDEDDTLSMRCVRICRGKMTGWYKDGRQLLAATDPRINVTFGTESELTWTNLVVEKLTVNDSGVYICAATDCQSKPLNVSRDIKVNKVFPPSILNFENQTAYHQISTELFCNVSAHPMPSQVQWFRGSQPLRNQIEVMDRLLPSACKTRSPGFYRVNGVVGKLIICKPADTLHTGTYTCKAANRKGESNATAFLNVLENPVIILPANGSRSVELGEPWNSTCVVTGNPVPKVEWKRVDGNGNLVFTQKQYNNEEVVLLLESVSKKDLGMYLCVAVNSKGIAVAFVELAEADSPQPSTAPEGSSREMLIALSVVGVLLFVLFIVILVCCVFFRRQRQKIKEYHSQFFLLTFEPAMIDPARTLQDQCENLSYNPDWEFPEERLTLGKVLGSGAFGEVIKAEAIGIADFHPRDKSSEKVKRRSKILHRISSSRVYQDSSGIPYVKTTVAVKTLKSNAKKEDFADLASELKILIHVGEHMNIVNLLGACTKGDRLFIIMEYAPHGNLLMFLRNKREIYEPTWITTTNNPENELTIKNLVVFAYQIARGMEFLTSKQCIHRDLAARNVLVGEDYVMKVADFGLARNIYKSDMYVKQTQGVLPIKWMAIESLFDRVYTEKSDVWSFGICLWEIFTLGGTPYPTQSAEEVMDMLSDGERMEQPHNCPLDMYVIMRDCWEQNPDQRPTFLQLSERIGRILELHTSKQTNSAYVSITGDNRPANDYYVTPYNTESNFPQTSLAGLNRQTSDDVESSPSLPLSRDMDTEQELDQDERYRMVDLGADGSLSGNESGISLEEGNDEASAVAELRPLRVSAIPTSKVTAKAKLKSNSKETEI</sequence>
<feature type="binding site" evidence="17">
    <location>
        <position position="1027"/>
    </location>
    <ligand>
        <name>ATP</name>
        <dbReference type="ChEBI" id="CHEBI:30616"/>
    </ligand>
</feature>
<feature type="chain" id="PRO_5043796145" description="receptor protein-tyrosine kinase" evidence="21">
    <location>
        <begin position="31"/>
        <end position="1295"/>
    </location>
</feature>
<feature type="domain" description="Ig-like" evidence="23">
    <location>
        <begin position="456"/>
        <end position="550"/>
    </location>
</feature>
<evidence type="ECO:0000313" key="25">
    <source>
        <dbReference type="Proteomes" id="UP001159428"/>
    </source>
</evidence>
<dbReference type="PROSITE" id="PS50835">
    <property type="entry name" value="IG_LIKE"/>
    <property type="match status" value="6"/>
</dbReference>
<dbReference type="PROSITE" id="PS00109">
    <property type="entry name" value="PROTEIN_KINASE_TYR"/>
    <property type="match status" value="1"/>
</dbReference>
<dbReference type="Pfam" id="PF07714">
    <property type="entry name" value="PK_Tyr_Ser-Thr"/>
    <property type="match status" value="1"/>
</dbReference>
<dbReference type="FunFam" id="1.10.510.10:FF:000462">
    <property type="entry name" value="Receptor tyrosine kinase"/>
    <property type="match status" value="1"/>
</dbReference>
<keyword evidence="7" id="KW-0418">Kinase</keyword>
<keyword evidence="15" id="KW-0393">Immunoglobulin domain</keyword>
<dbReference type="GO" id="GO:0005886">
    <property type="term" value="C:plasma membrane"/>
    <property type="evidence" value="ECO:0007669"/>
    <property type="project" value="TreeGrafter"/>
</dbReference>
<feature type="region of interest" description="Disordered" evidence="19">
    <location>
        <begin position="1195"/>
        <end position="1228"/>
    </location>
</feature>
<dbReference type="CDD" id="cd00096">
    <property type="entry name" value="Ig"/>
    <property type="match status" value="1"/>
</dbReference>
<evidence type="ECO:0000256" key="15">
    <source>
        <dbReference type="ARBA" id="ARBA00023319"/>
    </source>
</evidence>
<keyword evidence="6 17" id="KW-0547">Nucleotide-binding</keyword>
<evidence type="ECO:0000259" key="22">
    <source>
        <dbReference type="PROSITE" id="PS50011"/>
    </source>
</evidence>
<dbReference type="InterPro" id="IPR011009">
    <property type="entry name" value="Kinase-like_dom_sf"/>
</dbReference>
<feature type="domain" description="Ig-like" evidence="23">
    <location>
        <begin position="666"/>
        <end position="754"/>
    </location>
</feature>
<dbReference type="PROSITE" id="PS00240">
    <property type="entry name" value="RECEPTOR_TYR_KIN_III"/>
    <property type="match status" value="1"/>
</dbReference>
<keyword evidence="3" id="KW-0597">Phosphoprotein</keyword>
<keyword evidence="10 20" id="KW-0472">Membrane</keyword>
<dbReference type="GO" id="GO:0007169">
    <property type="term" value="P:cell surface receptor protein tyrosine kinase signaling pathway"/>
    <property type="evidence" value="ECO:0007669"/>
    <property type="project" value="InterPro"/>
</dbReference>
<evidence type="ECO:0000256" key="6">
    <source>
        <dbReference type="ARBA" id="ARBA00022741"/>
    </source>
</evidence>
<evidence type="ECO:0000256" key="10">
    <source>
        <dbReference type="ARBA" id="ARBA00023136"/>
    </source>
</evidence>
<keyword evidence="4" id="KW-0808">Transferase</keyword>
<evidence type="ECO:0000256" key="4">
    <source>
        <dbReference type="ARBA" id="ARBA00022679"/>
    </source>
</evidence>
<dbReference type="PANTHER" id="PTHR24416">
    <property type="entry name" value="TYROSINE-PROTEIN KINASE RECEPTOR"/>
    <property type="match status" value="1"/>
</dbReference>
<dbReference type="InterPro" id="IPR008266">
    <property type="entry name" value="Tyr_kinase_AS"/>
</dbReference>
<protein>
    <recommendedName>
        <fullName evidence="2">receptor protein-tyrosine kinase</fullName>
        <ecNumber evidence="2">2.7.10.1</ecNumber>
    </recommendedName>
</protein>
<organism evidence="24 25">
    <name type="scientific">Pocillopora meandrina</name>
    <dbReference type="NCBI Taxonomy" id="46732"/>
    <lineage>
        <taxon>Eukaryota</taxon>
        <taxon>Metazoa</taxon>
        <taxon>Cnidaria</taxon>
        <taxon>Anthozoa</taxon>
        <taxon>Hexacorallia</taxon>
        <taxon>Scleractinia</taxon>
        <taxon>Astrocoeniina</taxon>
        <taxon>Pocilloporidae</taxon>
        <taxon>Pocillopora</taxon>
    </lineage>
</organism>
<feature type="transmembrane region" description="Helical" evidence="20">
    <location>
        <begin position="772"/>
        <end position="797"/>
    </location>
</feature>
<dbReference type="InterPro" id="IPR003599">
    <property type="entry name" value="Ig_sub"/>
</dbReference>
<dbReference type="InterPro" id="IPR001245">
    <property type="entry name" value="Ser-Thr/Tyr_kinase_cat_dom"/>
</dbReference>
<dbReference type="InterPro" id="IPR013783">
    <property type="entry name" value="Ig-like_fold"/>
</dbReference>
<evidence type="ECO:0000256" key="16">
    <source>
        <dbReference type="PIRSR" id="PIRSR000615-1"/>
    </source>
</evidence>
<dbReference type="SUPFAM" id="SSF48726">
    <property type="entry name" value="Immunoglobulin"/>
    <property type="match status" value="6"/>
</dbReference>
<evidence type="ECO:0000256" key="18">
    <source>
        <dbReference type="PIRSR" id="PIRSR000615-3"/>
    </source>
</evidence>
<dbReference type="SUPFAM" id="SSF56112">
    <property type="entry name" value="Protein kinase-like (PK-like)"/>
    <property type="match status" value="1"/>
</dbReference>
<evidence type="ECO:0000256" key="19">
    <source>
        <dbReference type="SAM" id="MobiDB-lite"/>
    </source>
</evidence>
<dbReference type="CDD" id="cd12087">
    <property type="entry name" value="TM_EGFR-like"/>
    <property type="match status" value="1"/>
</dbReference>
<dbReference type="PIRSF" id="PIRSF000615">
    <property type="entry name" value="TyrPK_CSF1-R"/>
    <property type="match status" value="1"/>
</dbReference>
<dbReference type="InterPro" id="IPR050122">
    <property type="entry name" value="RTK"/>
</dbReference>
<evidence type="ECO:0000256" key="9">
    <source>
        <dbReference type="ARBA" id="ARBA00022989"/>
    </source>
</evidence>
<proteinExistence type="predicted"/>
<keyword evidence="8 17" id="KW-0067">ATP-binding</keyword>
<feature type="binding site" evidence="17">
    <location>
        <position position="914"/>
    </location>
    <ligand>
        <name>ATP</name>
        <dbReference type="ChEBI" id="CHEBI:30616"/>
    </ligand>
</feature>
<dbReference type="InterPro" id="IPR003598">
    <property type="entry name" value="Ig_sub2"/>
</dbReference>
<dbReference type="InterPro" id="IPR000719">
    <property type="entry name" value="Prot_kinase_dom"/>
</dbReference>
<evidence type="ECO:0000256" key="8">
    <source>
        <dbReference type="ARBA" id="ARBA00022840"/>
    </source>
</evidence>
<evidence type="ECO:0000256" key="1">
    <source>
        <dbReference type="ARBA" id="ARBA00004479"/>
    </source>
</evidence>
<keyword evidence="9 20" id="KW-1133">Transmembrane helix</keyword>
<feature type="compositionally biased region" description="Polar residues" evidence="19">
    <location>
        <begin position="1195"/>
        <end position="1205"/>
    </location>
</feature>
<keyword evidence="21" id="KW-0732">Signal</keyword>
<comment type="caution">
    <text evidence="24">The sequence shown here is derived from an EMBL/GenBank/DDBJ whole genome shotgun (WGS) entry which is preliminary data.</text>
</comment>
<evidence type="ECO:0000256" key="2">
    <source>
        <dbReference type="ARBA" id="ARBA00011902"/>
    </source>
</evidence>
<evidence type="ECO:0000256" key="17">
    <source>
        <dbReference type="PIRSR" id="PIRSR000615-2"/>
    </source>
</evidence>
<dbReference type="InterPro" id="IPR007110">
    <property type="entry name" value="Ig-like_dom"/>
</dbReference>